<dbReference type="EMBL" id="JACHGF010000004">
    <property type="protein sequence ID" value="MBB5285090.1"/>
    <property type="molecule type" value="Genomic_DNA"/>
</dbReference>
<dbReference type="InterPro" id="IPR003661">
    <property type="entry name" value="HisK_dim/P_dom"/>
</dbReference>
<evidence type="ECO:0000256" key="2">
    <source>
        <dbReference type="ARBA" id="ARBA00012438"/>
    </source>
</evidence>
<dbReference type="EC" id="2.7.13.3" evidence="2"/>
<dbReference type="Pfam" id="PF02518">
    <property type="entry name" value="HATPase_c"/>
    <property type="match status" value="1"/>
</dbReference>
<evidence type="ECO:0000256" key="1">
    <source>
        <dbReference type="ARBA" id="ARBA00000085"/>
    </source>
</evidence>
<dbReference type="InterPro" id="IPR004358">
    <property type="entry name" value="Sig_transdc_His_kin-like_C"/>
</dbReference>
<dbReference type="PANTHER" id="PTHR43065">
    <property type="entry name" value="SENSOR HISTIDINE KINASE"/>
    <property type="match status" value="1"/>
</dbReference>
<accession>A0A840TYW8</accession>
<feature type="domain" description="Histidine kinase" evidence="4">
    <location>
        <begin position="51"/>
        <end position="296"/>
    </location>
</feature>
<name>A0A840TYW8_9BACT</name>
<dbReference type="SUPFAM" id="SSF55874">
    <property type="entry name" value="ATPase domain of HSP90 chaperone/DNA topoisomerase II/histidine kinase"/>
    <property type="match status" value="1"/>
</dbReference>
<proteinExistence type="predicted"/>
<dbReference type="Proteomes" id="UP000557307">
    <property type="component" value="Unassembled WGS sequence"/>
</dbReference>
<evidence type="ECO:0000313" key="6">
    <source>
        <dbReference type="Proteomes" id="UP000557307"/>
    </source>
</evidence>
<protein>
    <recommendedName>
        <fullName evidence="2">histidine kinase</fullName>
        <ecNumber evidence="2">2.7.13.3</ecNumber>
    </recommendedName>
</protein>
<sequence length="296" mass="33084">MEEQKSTTDDLGSTATMLHSNVEALNLEIEGYKQKIAQLDKLAGIGQLTAGILHEIKNPVSFVNNFSRLSANLVEEIGAIIQKPLTELVEDDLLDQRDLLEMLSQNIVKINENGKRIERIISGMLLQTRADGPQFAPTDLNQLVEEYTKLAYQGVRSEDKEFNVTFDFQLDPQVGLVRIAGNELGRVILNLINNACYVVNEKRKQNLDGYVPQIRIVTRRLDGQVELTFRDNGLGMPQEVITRLFTPFFTTKPPGRGTGLGLSLSYGIVVDVHRGAITVTSEEHEYTEFVITIPVD</sequence>
<dbReference type="PROSITE" id="PS50109">
    <property type="entry name" value="HIS_KIN"/>
    <property type="match status" value="1"/>
</dbReference>
<dbReference type="PRINTS" id="PR00344">
    <property type="entry name" value="BCTRLSENSOR"/>
</dbReference>
<dbReference type="SMART" id="SM00387">
    <property type="entry name" value="HATPase_c"/>
    <property type="match status" value="1"/>
</dbReference>
<evidence type="ECO:0000313" key="5">
    <source>
        <dbReference type="EMBL" id="MBB5285090.1"/>
    </source>
</evidence>
<evidence type="ECO:0000256" key="3">
    <source>
        <dbReference type="ARBA" id="ARBA00022553"/>
    </source>
</evidence>
<keyword evidence="5" id="KW-0808">Transferase</keyword>
<dbReference type="Gene3D" id="3.30.565.10">
    <property type="entry name" value="Histidine kinase-like ATPase, C-terminal domain"/>
    <property type="match status" value="1"/>
</dbReference>
<evidence type="ECO:0000259" key="4">
    <source>
        <dbReference type="PROSITE" id="PS50109"/>
    </source>
</evidence>
<dbReference type="PANTHER" id="PTHR43065:SF42">
    <property type="entry name" value="TWO-COMPONENT SENSOR PPRA"/>
    <property type="match status" value="1"/>
</dbReference>
<dbReference type="Gene3D" id="1.10.287.130">
    <property type="match status" value="1"/>
</dbReference>
<dbReference type="AlphaFoldDB" id="A0A840TYW8"/>
<reference evidence="5 6" key="1">
    <citation type="submission" date="2020-08" db="EMBL/GenBank/DDBJ databases">
        <title>Genomic Encyclopedia of Type Strains, Phase IV (KMG-IV): sequencing the most valuable type-strain genomes for metagenomic binning, comparative biology and taxonomic classification.</title>
        <authorList>
            <person name="Goeker M."/>
        </authorList>
    </citation>
    <scope>NUCLEOTIDE SEQUENCE [LARGE SCALE GENOMIC DNA]</scope>
    <source>
        <strain evidence="5 6">DSM 105074</strain>
    </source>
</reference>
<gene>
    <name evidence="5" type="ORF">HNQ92_003238</name>
</gene>
<keyword evidence="5" id="KW-0418">Kinase</keyword>
<dbReference type="SMART" id="SM00388">
    <property type="entry name" value="HisKA"/>
    <property type="match status" value="1"/>
</dbReference>
<comment type="caution">
    <text evidence="5">The sequence shown here is derived from an EMBL/GenBank/DDBJ whole genome shotgun (WGS) entry which is preliminary data.</text>
</comment>
<keyword evidence="6" id="KW-1185">Reference proteome</keyword>
<dbReference type="RefSeq" id="WP_184175026.1">
    <property type="nucleotide sequence ID" value="NZ_JACHGF010000004.1"/>
</dbReference>
<dbReference type="InterPro" id="IPR005467">
    <property type="entry name" value="His_kinase_dom"/>
</dbReference>
<comment type="catalytic activity">
    <reaction evidence="1">
        <text>ATP + protein L-histidine = ADP + protein N-phospho-L-histidine.</text>
        <dbReference type="EC" id="2.7.13.3"/>
    </reaction>
</comment>
<dbReference type="GO" id="GO:0000155">
    <property type="term" value="F:phosphorelay sensor kinase activity"/>
    <property type="evidence" value="ECO:0007669"/>
    <property type="project" value="InterPro"/>
</dbReference>
<organism evidence="5 6">
    <name type="scientific">Rhabdobacter roseus</name>
    <dbReference type="NCBI Taxonomy" id="1655419"/>
    <lineage>
        <taxon>Bacteria</taxon>
        <taxon>Pseudomonadati</taxon>
        <taxon>Bacteroidota</taxon>
        <taxon>Cytophagia</taxon>
        <taxon>Cytophagales</taxon>
        <taxon>Cytophagaceae</taxon>
        <taxon>Rhabdobacter</taxon>
    </lineage>
</organism>
<keyword evidence="3" id="KW-0597">Phosphoprotein</keyword>
<dbReference type="InterPro" id="IPR036890">
    <property type="entry name" value="HATPase_C_sf"/>
</dbReference>
<dbReference type="InterPro" id="IPR003594">
    <property type="entry name" value="HATPase_dom"/>
</dbReference>